<dbReference type="SUPFAM" id="SSF160631">
    <property type="entry name" value="SMI1/KNR4-like"/>
    <property type="match status" value="1"/>
</dbReference>
<reference evidence="2 3" key="1">
    <citation type="submission" date="2024-03" db="EMBL/GenBank/DDBJ databases">
        <title>Chitinophaga caseinilytica sp. nov., a casein hydrolysing bacterium isolated from forest soil.</title>
        <authorList>
            <person name="Lee D.S."/>
            <person name="Han D.M."/>
            <person name="Baek J.H."/>
            <person name="Choi D.G."/>
            <person name="Jeon J.H."/>
            <person name="Jeon C.O."/>
        </authorList>
    </citation>
    <scope>NUCLEOTIDE SEQUENCE [LARGE SCALE GENOMIC DNA]</scope>
    <source>
        <strain evidence="2 3">KACC 19118</strain>
    </source>
</reference>
<feature type="domain" description="Knr4/Smi1-like" evidence="1">
    <location>
        <begin position="22"/>
        <end position="122"/>
    </location>
</feature>
<evidence type="ECO:0000313" key="3">
    <source>
        <dbReference type="Proteomes" id="UP001449657"/>
    </source>
</evidence>
<dbReference type="Proteomes" id="UP001449657">
    <property type="component" value="Chromosome"/>
</dbReference>
<dbReference type="EMBL" id="CP150096">
    <property type="protein sequence ID" value="WZN49057.1"/>
    <property type="molecule type" value="Genomic_DNA"/>
</dbReference>
<name>A0ABZ2ZCM4_9BACT</name>
<protein>
    <submittedName>
        <fullName evidence="2">SMI1/KNR4 family protein</fullName>
    </submittedName>
</protein>
<dbReference type="InterPro" id="IPR037883">
    <property type="entry name" value="Knr4/Smi1-like_sf"/>
</dbReference>
<proteinExistence type="predicted"/>
<evidence type="ECO:0000313" key="2">
    <source>
        <dbReference type="EMBL" id="WZN49057.1"/>
    </source>
</evidence>
<dbReference type="InterPro" id="IPR018958">
    <property type="entry name" value="Knr4/Smi1-like_dom"/>
</dbReference>
<keyword evidence="3" id="KW-1185">Reference proteome</keyword>
<organism evidence="2 3">
    <name type="scientific">Chitinophaga caseinilytica</name>
    <dbReference type="NCBI Taxonomy" id="2267521"/>
    <lineage>
        <taxon>Bacteria</taxon>
        <taxon>Pseudomonadati</taxon>
        <taxon>Bacteroidota</taxon>
        <taxon>Chitinophagia</taxon>
        <taxon>Chitinophagales</taxon>
        <taxon>Chitinophagaceae</taxon>
        <taxon>Chitinophaga</taxon>
    </lineage>
</organism>
<dbReference type="Pfam" id="PF09346">
    <property type="entry name" value="SMI1_KNR4"/>
    <property type="match status" value="1"/>
</dbReference>
<accession>A0ABZ2ZCM4</accession>
<sequence>MTYKPLIHQLFSLPDQPQGYEETDIAAAEARLGCRLPAVLRDYYRTMGRFEALNTAFNRLLPPEKLYLSDSGMLVFYTENQDVVIWGIDHEDFGKPDPAVYGSYDADREEWLLDADTMEHFLWSMAYVQAGMGGLAHLAFAEGLTEATMLQLENEWTEVKGITHQYYRFFLQNNTAIALVPTNDKGAPLCVYLASNDDKLHGQLLKSIPLNWDASL</sequence>
<gene>
    <name evidence="2" type="ORF">WJU22_12840</name>
</gene>
<dbReference type="RefSeq" id="WP_341843632.1">
    <property type="nucleotide sequence ID" value="NZ_CP149792.1"/>
</dbReference>
<evidence type="ECO:0000259" key="1">
    <source>
        <dbReference type="Pfam" id="PF09346"/>
    </source>
</evidence>